<accession>A0A832ZEK1</accession>
<gene>
    <name evidence="3" type="ORF">EYH24_00325</name>
</gene>
<dbReference type="PANTHER" id="PTHR36120:SF2">
    <property type="entry name" value="FUCOSE ISOMERASE"/>
    <property type="match status" value="1"/>
</dbReference>
<dbReference type="InterPro" id="IPR009015">
    <property type="entry name" value="Fucose_isomerase_N/cen_sf"/>
</dbReference>
<name>A0A832ZEK1_9EURY</name>
<evidence type="ECO:0000313" key="3">
    <source>
        <dbReference type="EMBL" id="HIP88443.1"/>
    </source>
</evidence>
<dbReference type="SUPFAM" id="SSF53743">
    <property type="entry name" value="FucI/AraA N-terminal and middle domains"/>
    <property type="match status" value="1"/>
</dbReference>
<proteinExistence type="predicted"/>
<feature type="non-terminal residue" evidence="3">
    <location>
        <position position="294"/>
    </location>
</feature>
<keyword evidence="2" id="KW-0119">Carbohydrate metabolism</keyword>
<protein>
    <recommendedName>
        <fullName evidence="5">Fucose isomerase</fullName>
    </recommendedName>
</protein>
<organism evidence="3 4">
    <name type="scientific">Thermococcus paralvinellae</name>
    <dbReference type="NCBI Taxonomy" id="582419"/>
    <lineage>
        <taxon>Archaea</taxon>
        <taxon>Methanobacteriati</taxon>
        <taxon>Methanobacteriota</taxon>
        <taxon>Thermococci</taxon>
        <taxon>Thermococcales</taxon>
        <taxon>Thermococcaceae</taxon>
        <taxon>Thermococcus</taxon>
    </lineage>
</organism>
<evidence type="ECO:0000256" key="2">
    <source>
        <dbReference type="ARBA" id="ARBA00023277"/>
    </source>
</evidence>
<dbReference type="GO" id="GO:0016861">
    <property type="term" value="F:intramolecular oxidoreductase activity, interconverting aldoses and ketoses"/>
    <property type="evidence" value="ECO:0007669"/>
    <property type="project" value="InterPro"/>
</dbReference>
<dbReference type="EMBL" id="DQUR01000011">
    <property type="protein sequence ID" value="HIP88443.1"/>
    <property type="molecule type" value="Genomic_DNA"/>
</dbReference>
<keyword evidence="1" id="KW-0413">Isomerase</keyword>
<dbReference type="AlphaFoldDB" id="A0A832ZEK1"/>
<evidence type="ECO:0000256" key="1">
    <source>
        <dbReference type="ARBA" id="ARBA00023235"/>
    </source>
</evidence>
<dbReference type="Proteomes" id="UP000653692">
    <property type="component" value="Unassembled WGS sequence"/>
</dbReference>
<dbReference type="PANTHER" id="PTHR36120">
    <property type="entry name" value="FUCOSE ISOMERASE"/>
    <property type="match status" value="1"/>
</dbReference>
<evidence type="ECO:0000313" key="4">
    <source>
        <dbReference type="Proteomes" id="UP000653692"/>
    </source>
</evidence>
<sequence length="294" mass="33420">MKVGIIFGVSEIADPKRFEKKASQFLTKLSEEFEVVGGAFISTKKEFKELKEEVDFNRVDAIVLYPLTGGTENSLKEFAIYRKPVILFGDSFNNSMAAAIEIREYFRDRLIPSTLVTGYEELKAALLGYEDMKEMLDKFLSLRLGLIGRISPWLINEKFELPYVHISLKKFYEYYESVTEAEGWKAVEDVIAKAREIKEPNREDLVKAGRIYVALKRIVEDYRLDCFTMGCFDLIGKIRATPCLALALFNAEGIPAACEGELNALLGMALIRKFFNKPAFMGNIADYGDDYIIL</sequence>
<evidence type="ECO:0008006" key="5">
    <source>
        <dbReference type="Google" id="ProtNLM"/>
    </source>
</evidence>
<dbReference type="GO" id="GO:0005737">
    <property type="term" value="C:cytoplasm"/>
    <property type="evidence" value="ECO:0007669"/>
    <property type="project" value="InterPro"/>
</dbReference>
<comment type="caution">
    <text evidence="3">The sequence shown here is derived from an EMBL/GenBank/DDBJ whole genome shotgun (WGS) entry which is preliminary data.</text>
</comment>
<dbReference type="GO" id="GO:0005996">
    <property type="term" value="P:monosaccharide metabolic process"/>
    <property type="evidence" value="ECO:0007669"/>
    <property type="project" value="InterPro"/>
</dbReference>
<reference evidence="3" key="1">
    <citation type="journal article" date="2020" name="ISME J.">
        <title>Gammaproteobacteria mediating utilization of methyl-, sulfur- and petroleum organic compounds in deep ocean hydrothermal plumes.</title>
        <authorList>
            <person name="Zhou Z."/>
            <person name="Liu Y."/>
            <person name="Pan J."/>
            <person name="Cron B.R."/>
            <person name="Toner B.M."/>
            <person name="Anantharaman K."/>
            <person name="Breier J.A."/>
            <person name="Dick G.J."/>
            <person name="Li M."/>
        </authorList>
    </citation>
    <scope>NUCLEOTIDE SEQUENCE</scope>
    <source>
        <strain evidence="3">SZUA-1476</strain>
    </source>
</reference>